<evidence type="ECO:0000313" key="1">
    <source>
        <dbReference type="EMBL" id="KZV85226.1"/>
    </source>
</evidence>
<dbReference type="InParanoid" id="A0A165DS14"/>
<sequence length="210" mass="23914">MDGRLLLRIHDSHIELWDCNGRITRFESPWPWVKFSAGEISYDGSRLVVVGRCASIITNDDPLYVVGWTMQGTEISADPSFCHELARPEKLRNGLFRVVLDQNSIEIYLTSVDEWGNTHCFVLDQPDLNDGKLRRGSMTPIRRLPNERYALQQDGWITRADEGDGTDPEKLCWIPPTLRSDNPRCVGHMLLSWTQDGEPAVVDLSAFNKD</sequence>
<proteinExistence type="predicted"/>
<dbReference type="Proteomes" id="UP000077266">
    <property type="component" value="Unassembled WGS sequence"/>
</dbReference>
<evidence type="ECO:0000313" key="2">
    <source>
        <dbReference type="Proteomes" id="UP000077266"/>
    </source>
</evidence>
<reference evidence="1 2" key="1">
    <citation type="journal article" date="2016" name="Mol. Biol. Evol.">
        <title>Comparative Genomics of Early-Diverging Mushroom-Forming Fungi Provides Insights into the Origins of Lignocellulose Decay Capabilities.</title>
        <authorList>
            <person name="Nagy L.G."/>
            <person name="Riley R."/>
            <person name="Tritt A."/>
            <person name="Adam C."/>
            <person name="Daum C."/>
            <person name="Floudas D."/>
            <person name="Sun H."/>
            <person name="Yadav J.S."/>
            <person name="Pangilinan J."/>
            <person name="Larsson K.H."/>
            <person name="Matsuura K."/>
            <person name="Barry K."/>
            <person name="Labutti K."/>
            <person name="Kuo R."/>
            <person name="Ohm R.A."/>
            <person name="Bhattacharya S.S."/>
            <person name="Shirouzu T."/>
            <person name="Yoshinaga Y."/>
            <person name="Martin F.M."/>
            <person name="Grigoriev I.V."/>
            <person name="Hibbett D.S."/>
        </authorList>
    </citation>
    <scope>NUCLEOTIDE SEQUENCE [LARGE SCALE GENOMIC DNA]</scope>
    <source>
        <strain evidence="1 2">HHB12029</strain>
    </source>
</reference>
<accession>A0A165DS14</accession>
<name>A0A165DS14_EXIGL</name>
<gene>
    <name evidence="1" type="ORF">EXIGLDRAFT_775765</name>
</gene>
<dbReference type="EMBL" id="KV426195">
    <property type="protein sequence ID" value="KZV85226.1"/>
    <property type="molecule type" value="Genomic_DNA"/>
</dbReference>
<dbReference type="AlphaFoldDB" id="A0A165DS14"/>
<organism evidence="1 2">
    <name type="scientific">Exidia glandulosa HHB12029</name>
    <dbReference type="NCBI Taxonomy" id="1314781"/>
    <lineage>
        <taxon>Eukaryota</taxon>
        <taxon>Fungi</taxon>
        <taxon>Dikarya</taxon>
        <taxon>Basidiomycota</taxon>
        <taxon>Agaricomycotina</taxon>
        <taxon>Agaricomycetes</taxon>
        <taxon>Auriculariales</taxon>
        <taxon>Exidiaceae</taxon>
        <taxon>Exidia</taxon>
    </lineage>
</organism>
<keyword evidence="2" id="KW-1185">Reference proteome</keyword>
<protein>
    <submittedName>
        <fullName evidence="1">Uncharacterized protein</fullName>
    </submittedName>
</protein>